<dbReference type="InterPro" id="IPR052336">
    <property type="entry name" value="MlaD_Phospholipid_Transporter"/>
</dbReference>
<keyword evidence="4" id="KW-1185">Reference proteome</keyword>
<dbReference type="RefSeq" id="WP_011937971.1">
    <property type="nucleotide sequence ID" value="NC_009483.1"/>
</dbReference>
<gene>
    <name evidence="3" type="ordered locus">Gura_1041</name>
</gene>
<evidence type="ECO:0000256" key="1">
    <source>
        <dbReference type="SAM" id="Phobius"/>
    </source>
</evidence>
<dbReference type="PANTHER" id="PTHR33371">
    <property type="entry name" value="INTERMEMBRANE PHOSPHOLIPID TRANSPORT SYSTEM BINDING PROTEIN MLAD-RELATED"/>
    <property type="match status" value="1"/>
</dbReference>
<dbReference type="PANTHER" id="PTHR33371:SF4">
    <property type="entry name" value="INTERMEMBRANE PHOSPHOLIPID TRANSPORT SYSTEM BINDING PROTEIN MLAD"/>
    <property type="match status" value="1"/>
</dbReference>
<dbReference type="HOGENOM" id="CLU_107027_1_1_7"/>
<evidence type="ECO:0000313" key="3">
    <source>
        <dbReference type="EMBL" id="ABQ25247.1"/>
    </source>
</evidence>
<dbReference type="GO" id="GO:0005548">
    <property type="term" value="F:phospholipid transporter activity"/>
    <property type="evidence" value="ECO:0007669"/>
    <property type="project" value="TreeGrafter"/>
</dbReference>
<name>A5GAZ3_GEOUR</name>
<accession>A5GAZ3</accession>
<dbReference type="GO" id="GO:0005543">
    <property type="term" value="F:phospholipid binding"/>
    <property type="evidence" value="ECO:0007669"/>
    <property type="project" value="TreeGrafter"/>
</dbReference>
<dbReference type="NCBIfam" id="TIGR04430">
    <property type="entry name" value="OM_asym_MlaD"/>
    <property type="match status" value="1"/>
</dbReference>
<evidence type="ECO:0000313" key="4">
    <source>
        <dbReference type="Proteomes" id="UP000006695"/>
    </source>
</evidence>
<sequence>MKKAGLETIVGIFVLIGILCLAYLSIKLGKMELFGGDYYTVTANFDSVSGLKSGASVEIAGVEVGRVERIILDPKGNDRAKVYLRIRSGVKMFDDVIAAVRTRGIIGDKFIQLNPGGSDKIIANGGRIRETESSVDLEELVSKYIHGKVD</sequence>
<organism evidence="3 4">
    <name type="scientific">Geotalea uraniireducens (strain Rf4)</name>
    <name type="common">Geobacter uraniireducens</name>
    <dbReference type="NCBI Taxonomy" id="351605"/>
    <lineage>
        <taxon>Bacteria</taxon>
        <taxon>Pseudomonadati</taxon>
        <taxon>Thermodesulfobacteriota</taxon>
        <taxon>Desulfuromonadia</taxon>
        <taxon>Geobacterales</taxon>
        <taxon>Geobacteraceae</taxon>
        <taxon>Geotalea</taxon>
    </lineage>
</organism>
<dbReference type="AlphaFoldDB" id="A5GAZ3"/>
<dbReference type="KEGG" id="gur:Gura_1041"/>
<dbReference type="STRING" id="351605.Gura_1041"/>
<reference evidence="3 4" key="1">
    <citation type="submission" date="2007-05" db="EMBL/GenBank/DDBJ databases">
        <title>Complete sequence of Geobacter uraniireducens Rf4.</title>
        <authorList>
            <consortium name="US DOE Joint Genome Institute"/>
            <person name="Copeland A."/>
            <person name="Lucas S."/>
            <person name="Lapidus A."/>
            <person name="Barry K."/>
            <person name="Detter J.C."/>
            <person name="Glavina del Rio T."/>
            <person name="Hammon N."/>
            <person name="Israni S."/>
            <person name="Dalin E."/>
            <person name="Tice H."/>
            <person name="Pitluck S."/>
            <person name="Chertkov O."/>
            <person name="Brettin T."/>
            <person name="Bruce D."/>
            <person name="Han C."/>
            <person name="Schmutz J."/>
            <person name="Larimer F."/>
            <person name="Land M."/>
            <person name="Hauser L."/>
            <person name="Kyrpides N."/>
            <person name="Mikhailova N."/>
            <person name="Shelobolina E."/>
            <person name="Aklujkar M."/>
            <person name="Lovley D."/>
            <person name="Richardson P."/>
        </authorList>
    </citation>
    <scope>NUCLEOTIDE SEQUENCE [LARGE SCALE GENOMIC DNA]</scope>
    <source>
        <strain evidence="4">ATCC BAA-1134 / JCM 13001 / Rf4</strain>
    </source>
</reference>
<keyword evidence="1" id="KW-0812">Transmembrane</keyword>
<dbReference type="InterPro" id="IPR003399">
    <property type="entry name" value="Mce/MlaD"/>
</dbReference>
<dbReference type="Proteomes" id="UP000006695">
    <property type="component" value="Chromosome"/>
</dbReference>
<dbReference type="OrthoDB" id="9788420at2"/>
<dbReference type="EMBL" id="CP000698">
    <property type="protein sequence ID" value="ABQ25247.1"/>
    <property type="molecule type" value="Genomic_DNA"/>
</dbReference>
<dbReference type="Pfam" id="PF02470">
    <property type="entry name" value="MlaD"/>
    <property type="match status" value="1"/>
</dbReference>
<feature type="domain" description="Mce/MlaD" evidence="2">
    <location>
        <begin position="38"/>
        <end position="116"/>
    </location>
</feature>
<dbReference type="InterPro" id="IPR030970">
    <property type="entry name" value="ABC_MlaD"/>
</dbReference>
<feature type="transmembrane region" description="Helical" evidence="1">
    <location>
        <begin position="6"/>
        <end position="26"/>
    </location>
</feature>
<protein>
    <submittedName>
        <fullName evidence="3">Mammalian cell entry related domain protein</fullName>
    </submittedName>
</protein>
<keyword evidence="1" id="KW-0472">Membrane</keyword>
<proteinExistence type="predicted"/>
<evidence type="ECO:0000259" key="2">
    <source>
        <dbReference type="Pfam" id="PF02470"/>
    </source>
</evidence>
<keyword evidence="1" id="KW-1133">Transmembrane helix</keyword>